<accession>A0ABU5VNU4</accession>
<evidence type="ECO:0000256" key="1">
    <source>
        <dbReference type="SAM" id="Phobius"/>
    </source>
</evidence>
<comment type="caution">
    <text evidence="2">The sequence shown here is derived from an EMBL/GenBank/DDBJ whole genome shotgun (WGS) entry which is preliminary data.</text>
</comment>
<dbReference type="Proteomes" id="UP001302274">
    <property type="component" value="Unassembled WGS sequence"/>
</dbReference>
<organism evidence="2 3">
    <name type="scientific">Bacteriovorax antarcticus</name>
    <dbReference type="NCBI Taxonomy" id="3088717"/>
    <lineage>
        <taxon>Bacteria</taxon>
        <taxon>Pseudomonadati</taxon>
        <taxon>Bdellovibrionota</taxon>
        <taxon>Bacteriovoracia</taxon>
        <taxon>Bacteriovoracales</taxon>
        <taxon>Bacteriovoracaceae</taxon>
        <taxon>Bacteriovorax</taxon>
    </lineage>
</organism>
<name>A0ABU5VNU4_9BACT</name>
<sequence length="177" mass="19776">MGNNLKKNKGQSTIEFIMTFTVAVGFIFLFLKMALNYTDGFMVHHATFMASRAYLVSDEDRRSLEEGDSKAIEKARQVFTKYLPEGLVKGVETGSLKENNPDPGKTKFHAFVGVWIEFTQRFSMGFIGGKESIHFISESFLGREPTRSESRSQVCQAIMSLGLSKCDVHVTLEDNGG</sequence>
<feature type="transmembrane region" description="Helical" evidence="1">
    <location>
        <begin position="12"/>
        <end position="31"/>
    </location>
</feature>
<evidence type="ECO:0000313" key="3">
    <source>
        <dbReference type="Proteomes" id="UP001302274"/>
    </source>
</evidence>
<evidence type="ECO:0008006" key="4">
    <source>
        <dbReference type="Google" id="ProtNLM"/>
    </source>
</evidence>
<gene>
    <name evidence="2" type="ORF">SHI21_00250</name>
</gene>
<keyword evidence="1" id="KW-1133">Transmembrane helix</keyword>
<dbReference type="RefSeq" id="WP_323574052.1">
    <property type="nucleotide sequence ID" value="NZ_JAYGJQ010000001.1"/>
</dbReference>
<reference evidence="2 3" key="1">
    <citation type="submission" date="2023-11" db="EMBL/GenBank/DDBJ databases">
        <title>A Novel Polar Bacteriovorax (B. antarcticus) Isolated from the Biocrust in Antarctica.</title>
        <authorList>
            <person name="Mun W."/>
            <person name="Choi S.Y."/>
            <person name="Mitchell R.J."/>
        </authorList>
    </citation>
    <scope>NUCLEOTIDE SEQUENCE [LARGE SCALE GENOMIC DNA]</scope>
    <source>
        <strain evidence="2 3">PP10</strain>
    </source>
</reference>
<protein>
    <recommendedName>
        <fullName evidence="4">TadE-like protein</fullName>
    </recommendedName>
</protein>
<keyword evidence="1" id="KW-0472">Membrane</keyword>
<dbReference type="EMBL" id="JAYGJQ010000001">
    <property type="protein sequence ID" value="MEA9354612.1"/>
    <property type="molecule type" value="Genomic_DNA"/>
</dbReference>
<evidence type="ECO:0000313" key="2">
    <source>
        <dbReference type="EMBL" id="MEA9354612.1"/>
    </source>
</evidence>
<keyword evidence="1" id="KW-0812">Transmembrane</keyword>
<keyword evidence="3" id="KW-1185">Reference proteome</keyword>
<proteinExistence type="predicted"/>